<name>D5EQF9_CORAD</name>
<gene>
    <name evidence="2" type="ordered locus">Caka_2758</name>
</gene>
<dbReference type="EMBL" id="CP001998">
    <property type="protein sequence ID" value="ADE55773.1"/>
    <property type="molecule type" value="Genomic_DNA"/>
</dbReference>
<proteinExistence type="predicted"/>
<sequence>MGRTGGRLDRDIEPYLLWQGVLLIDLLRHRHFVPSILISITIWISICYEISTSFR</sequence>
<evidence type="ECO:0000313" key="2">
    <source>
        <dbReference type="EMBL" id="ADE55773.1"/>
    </source>
</evidence>
<evidence type="ECO:0000256" key="1">
    <source>
        <dbReference type="SAM" id="Phobius"/>
    </source>
</evidence>
<reference evidence="2 3" key="1">
    <citation type="journal article" date="2010" name="Stand. Genomic Sci.">
        <title>Complete genome sequence of Coraliomargarita akajimensis type strain (04OKA010-24).</title>
        <authorList>
            <person name="Mavromatis K."/>
            <person name="Abt B."/>
            <person name="Brambilla E."/>
            <person name="Lapidus A."/>
            <person name="Copeland A."/>
            <person name="Deshpande S."/>
            <person name="Nolan M."/>
            <person name="Lucas S."/>
            <person name="Tice H."/>
            <person name="Cheng J.F."/>
            <person name="Han C."/>
            <person name="Detter J.C."/>
            <person name="Woyke T."/>
            <person name="Goodwin L."/>
            <person name="Pitluck S."/>
            <person name="Held B."/>
            <person name="Brettin T."/>
            <person name="Tapia R."/>
            <person name="Ivanova N."/>
            <person name="Mikhailova N."/>
            <person name="Pati A."/>
            <person name="Liolios K."/>
            <person name="Chen A."/>
            <person name="Palaniappan K."/>
            <person name="Land M."/>
            <person name="Hauser L."/>
            <person name="Chang Y.J."/>
            <person name="Jeffries C.D."/>
            <person name="Rohde M."/>
            <person name="Goker M."/>
            <person name="Bristow J."/>
            <person name="Eisen J.A."/>
            <person name="Markowitz V."/>
            <person name="Hugenholtz P."/>
            <person name="Klenk H.P."/>
            <person name="Kyrpides N.C."/>
        </authorList>
    </citation>
    <scope>NUCLEOTIDE SEQUENCE [LARGE SCALE GENOMIC DNA]</scope>
    <source>
        <strain evidence="3">DSM 45221 / IAM 15411 / JCM 23193 / KCTC 12865</strain>
    </source>
</reference>
<evidence type="ECO:0000313" key="3">
    <source>
        <dbReference type="Proteomes" id="UP000000925"/>
    </source>
</evidence>
<keyword evidence="3" id="KW-1185">Reference proteome</keyword>
<dbReference type="Proteomes" id="UP000000925">
    <property type="component" value="Chromosome"/>
</dbReference>
<dbReference type="KEGG" id="caa:Caka_2758"/>
<keyword evidence="1" id="KW-0472">Membrane</keyword>
<dbReference type="HOGENOM" id="CLU_3024358_0_0_0"/>
<organism evidence="2 3">
    <name type="scientific">Coraliomargarita akajimensis (strain DSM 45221 / IAM 15411 / JCM 23193 / KCTC 12865 / 04OKA010-24)</name>
    <dbReference type="NCBI Taxonomy" id="583355"/>
    <lineage>
        <taxon>Bacteria</taxon>
        <taxon>Pseudomonadati</taxon>
        <taxon>Verrucomicrobiota</taxon>
        <taxon>Opitutia</taxon>
        <taxon>Puniceicoccales</taxon>
        <taxon>Coraliomargaritaceae</taxon>
        <taxon>Coraliomargarita</taxon>
    </lineage>
</organism>
<dbReference type="AlphaFoldDB" id="D5EQF9"/>
<keyword evidence="1" id="KW-0812">Transmembrane</keyword>
<protein>
    <submittedName>
        <fullName evidence="2">Uncharacterized protein</fullName>
    </submittedName>
</protein>
<keyword evidence="1" id="KW-1133">Transmembrane helix</keyword>
<feature type="transmembrane region" description="Helical" evidence="1">
    <location>
        <begin position="32"/>
        <end position="51"/>
    </location>
</feature>
<accession>D5EQF9</accession>